<dbReference type="RefSeq" id="WP_006302086.1">
    <property type="nucleotide sequence ID" value="NZ_CM001022.1"/>
</dbReference>
<dbReference type="SUPFAM" id="SSF55073">
    <property type="entry name" value="Nucleotide cyclase"/>
    <property type="match status" value="1"/>
</dbReference>
<dbReference type="InterPro" id="IPR052155">
    <property type="entry name" value="Biofilm_reg_signaling"/>
</dbReference>
<dbReference type="Gene3D" id="3.30.450.20">
    <property type="entry name" value="PAS domain"/>
    <property type="match status" value="1"/>
</dbReference>
<dbReference type="InterPro" id="IPR000160">
    <property type="entry name" value="GGDEF_dom"/>
</dbReference>
<dbReference type="InterPro" id="IPR035965">
    <property type="entry name" value="PAS-like_dom_sf"/>
</dbReference>
<dbReference type="AlphaFoldDB" id="E3D0V0"/>
<evidence type="ECO:0000313" key="2">
    <source>
        <dbReference type="EMBL" id="EFQ24838.1"/>
    </source>
</evidence>
<dbReference type="Proteomes" id="UP000005096">
    <property type="component" value="Chromosome"/>
</dbReference>
<dbReference type="Gene3D" id="3.30.70.270">
    <property type="match status" value="1"/>
</dbReference>
<dbReference type="InterPro" id="IPR000014">
    <property type="entry name" value="PAS"/>
</dbReference>
<dbReference type="SUPFAM" id="SSF55785">
    <property type="entry name" value="PYP-like sensor domain (PAS domain)"/>
    <property type="match status" value="1"/>
</dbReference>
<dbReference type="STRING" id="584708.Apau_2431"/>
<dbReference type="EMBL" id="CM001022">
    <property type="protein sequence ID" value="EFQ24838.1"/>
    <property type="molecule type" value="Genomic_DNA"/>
</dbReference>
<dbReference type="NCBIfam" id="TIGR00254">
    <property type="entry name" value="GGDEF"/>
    <property type="match status" value="1"/>
</dbReference>
<reference evidence="2 3" key="1">
    <citation type="journal article" date="2010" name="Stand. Genomic Sci.">
        <title>Non-contiguous finished genome sequence of Aminomonas paucivorans type strain (GLU-3).</title>
        <authorList>
            <person name="Pitluck S."/>
            <person name="Yasawong M."/>
            <person name="Held B."/>
            <person name="Lapidus A."/>
            <person name="Nolan M."/>
            <person name="Copeland A."/>
            <person name="Lucas S."/>
            <person name="Del Rio T.G."/>
            <person name="Tice H."/>
            <person name="Cheng J.F."/>
            <person name="Chertkov O."/>
            <person name="Goodwin L."/>
            <person name="Tapia R."/>
            <person name="Han C."/>
            <person name="Liolios K."/>
            <person name="Ivanova N."/>
            <person name="Mavromatis K."/>
            <person name="Ovchinnikova G."/>
            <person name="Pati A."/>
            <person name="Chen A."/>
            <person name="Palaniappan K."/>
            <person name="Land M."/>
            <person name="Hauser L."/>
            <person name="Chang Y.J."/>
            <person name="Jeffries C.D."/>
            <person name="Pukall R."/>
            <person name="Spring S."/>
            <person name="Rohde M."/>
            <person name="Sikorski J."/>
            <person name="Goker M."/>
            <person name="Woyke T."/>
            <person name="Bristow J."/>
            <person name="Eisen J.A."/>
            <person name="Markowitz V."/>
            <person name="Hugenholtz P."/>
            <person name="Kyrpides N.C."/>
            <person name="Klenk H.P."/>
        </authorList>
    </citation>
    <scope>NUCLEOTIDE SEQUENCE [LARGE SCALE GENOMIC DNA]</scope>
    <source>
        <strain evidence="2 3">DSM 12260</strain>
    </source>
</reference>
<sequence>MEEPTKVCRRDQNPLDREGYRLFFEESLVGAALLSPDGLIREANGTLEELLDCPAGDLTGRHVREFSPPEDQVPGGEGLVRLLSGRSRREVLDRRLRTCSGKVLDGRLFAVRLDGPEGTRRGFLVQVVDLTESRRRERAIRHLAYHDLLTDLPNRAAFREAFDLALQEASRAGQILALVFIDLNEFKEINDQLGHVYGDEALRVIAERLRGCLRRSDLVARIGGDEFVMLLPDLTREEQIEPILDKIASQFDAPLRMEDRCFTVTASLGAALFPRDGRDPDALLHKADQAMYRHKARKARPN</sequence>
<dbReference type="PANTHER" id="PTHR44757">
    <property type="entry name" value="DIGUANYLATE CYCLASE DGCP"/>
    <property type="match status" value="1"/>
</dbReference>
<evidence type="ECO:0000313" key="3">
    <source>
        <dbReference type="Proteomes" id="UP000005096"/>
    </source>
</evidence>
<name>E3D0V0_9BACT</name>
<dbReference type="SMART" id="SM00091">
    <property type="entry name" value="PAS"/>
    <property type="match status" value="1"/>
</dbReference>
<dbReference type="CDD" id="cd00130">
    <property type="entry name" value="PAS"/>
    <property type="match status" value="1"/>
</dbReference>
<dbReference type="InterPro" id="IPR013656">
    <property type="entry name" value="PAS_4"/>
</dbReference>
<protein>
    <submittedName>
        <fullName evidence="2">Diguanylate cyclase with PAS/PAC sensor</fullName>
    </submittedName>
</protein>
<dbReference type="CDD" id="cd01949">
    <property type="entry name" value="GGDEF"/>
    <property type="match status" value="1"/>
</dbReference>
<proteinExistence type="predicted"/>
<dbReference type="eggNOG" id="COG2199">
    <property type="taxonomic scope" value="Bacteria"/>
</dbReference>
<gene>
    <name evidence="2" type="ORF">Apau_2431</name>
</gene>
<dbReference type="Pfam" id="PF00990">
    <property type="entry name" value="GGDEF"/>
    <property type="match status" value="1"/>
</dbReference>
<dbReference type="Pfam" id="PF08448">
    <property type="entry name" value="PAS_4"/>
    <property type="match status" value="1"/>
</dbReference>
<dbReference type="SMART" id="SM00267">
    <property type="entry name" value="GGDEF"/>
    <property type="match status" value="1"/>
</dbReference>
<dbReference type="InterPro" id="IPR043128">
    <property type="entry name" value="Rev_trsase/Diguanyl_cyclase"/>
</dbReference>
<evidence type="ECO:0000259" key="1">
    <source>
        <dbReference type="PROSITE" id="PS50887"/>
    </source>
</evidence>
<organism evidence="2 3">
    <name type="scientific">Aminomonas paucivorans DSM 12260</name>
    <dbReference type="NCBI Taxonomy" id="584708"/>
    <lineage>
        <taxon>Bacteria</taxon>
        <taxon>Thermotogati</taxon>
        <taxon>Synergistota</taxon>
        <taxon>Synergistia</taxon>
        <taxon>Synergistales</taxon>
        <taxon>Synergistaceae</taxon>
        <taxon>Aminomonas</taxon>
    </lineage>
</organism>
<accession>E3D0V0</accession>
<dbReference type="InterPro" id="IPR029787">
    <property type="entry name" value="Nucleotide_cyclase"/>
</dbReference>
<dbReference type="PaxDb" id="584708-Apau_2431"/>
<dbReference type="FunFam" id="3.30.70.270:FF:000001">
    <property type="entry name" value="Diguanylate cyclase domain protein"/>
    <property type="match status" value="1"/>
</dbReference>
<dbReference type="PANTHER" id="PTHR44757:SF2">
    <property type="entry name" value="BIOFILM ARCHITECTURE MAINTENANCE PROTEIN MBAA"/>
    <property type="match status" value="1"/>
</dbReference>
<dbReference type="NCBIfam" id="TIGR00229">
    <property type="entry name" value="sensory_box"/>
    <property type="match status" value="1"/>
</dbReference>
<dbReference type="PROSITE" id="PS50887">
    <property type="entry name" value="GGDEF"/>
    <property type="match status" value="1"/>
</dbReference>
<feature type="domain" description="GGDEF" evidence="1">
    <location>
        <begin position="174"/>
        <end position="302"/>
    </location>
</feature>
<keyword evidence="3" id="KW-1185">Reference proteome</keyword>
<dbReference type="HOGENOM" id="CLU_000445_11_4_0"/>